<evidence type="ECO:0000313" key="2">
    <source>
        <dbReference type="Proteomes" id="UP000800036"/>
    </source>
</evidence>
<dbReference type="EMBL" id="ML976686">
    <property type="protein sequence ID" value="KAF1972436.1"/>
    <property type="molecule type" value="Genomic_DNA"/>
</dbReference>
<dbReference type="AlphaFoldDB" id="A0A6A5VBP0"/>
<gene>
    <name evidence="1" type="ORF">BU23DRAFT_158730</name>
</gene>
<reference evidence="1" key="1">
    <citation type="journal article" date="2020" name="Stud. Mycol.">
        <title>101 Dothideomycetes genomes: a test case for predicting lifestyles and emergence of pathogens.</title>
        <authorList>
            <person name="Haridas S."/>
            <person name="Albert R."/>
            <person name="Binder M."/>
            <person name="Bloem J."/>
            <person name="Labutti K."/>
            <person name="Salamov A."/>
            <person name="Andreopoulos B."/>
            <person name="Baker S."/>
            <person name="Barry K."/>
            <person name="Bills G."/>
            <person name="Bluhm B."/>
            <person name="Cannon C."/>
            <person name="Castanera R."/>
            <person name="Culley D."/>
            <person name="Daum C."/>
            <person name="Ezra D."/>
            <person name="Gonzalez J."/>
            <person name="Henrissat B."/>
            <person name="Kuo A."/>
            <person name="Liang C."/>
            <person name="Lipzen A."/>
            <person name="Lutzoni F."/>
            <person name="Magnuson J."/>
            <person name="Mondo S."/>
            <person name="Nolan M."/>
            <person name="Ohm R."/>
            <person name="Pangilinan J."/>
            <person name="Park H.-J."/>
            <person name="Ramirez L."/>
            <person name="Alfaro M."/>
            <person name="Sun H."/>
            <person name="Tritt A."/>
            <person name="Yoshinaga Y."/>
            <person name="Zwiers L.-H."/>
            <person name="Turgeon B."/>
            <person name="Goodwin S."/>
            <person name="Spatafora J."/>
            <person name="Crous P."/>
            <person name="Grigoriev I."/>
        </authorList>
    </citation>
    <scope>NUCLEOTIDE SEQUENCE</scope>
    <source>
        <strain evidence="1">CBS 107.79</strain>
    </source>
</reference>
<protein>
    <submittedName>
        <fullName evidence="1">Uncharacterized protein</fullName>
    </submittedName>
</protein>
<keyword evidence="2" id="KW-1185">Reference proteome</keyword>
<name>A0A6A5VBP0_9PLEO</name>
<sequence>MPGLALAIAQHVPLCQWVFSLLSLPRLGTERYGWWMPSISRIGQPFHDYLFQINVPRLGCDLFTCSCAGNGLAERCGKHPDVPPNHHGHRFHLCSDASQPSVNSY</sequence>
<accession>A0A6A5VBP0</accession>
<evidence type="ECO:0000313" key="1">
    <source>
        <dbReference type="EMBL" id="KAF1972436.1"/>
    </source>
</evidence>
<proteinExistence type="predicted"/>
<organism evidence="1 2">
    <name type="scientific">Bimuria novae-zelandiae CBS 107.79</name>
    <dbReference type="NCBI Taxonomy" id="1447943"/>
    <lineage>
        <taxon>Eukaryota</taxon>
        <taxon>Fungi</taxon>
        <taxon>Dikarya</taxon>
        <taxon>Ascomycota</taxon>
        <taxon>Pezizomycotina</taxon>
        <taxon>Dothideomycetes</taxon>
        <taxon>Pleosporomycetidae</taxon>
        <taxon>Pleosporales</taxon>
        <taxon>Massarineae</taxon>
        <taxon>Didymosphaeriaceae</taxon>
        <taxon>Bimuria</taxon>
    </lineage>
</organism>
<dbReference type="Proteomes" id="UP000800036">
    <property type="component" value="Unassembled WGS sequence"/>
</dbReference>